<dbReference type="Gene3D" id="3.40.30.10">
    <property type="entry name" value="Glutaredoxin"/>
    <property type="match status" value="1"/>
</dbReference>
<dbReference type="Pfam" id="PF13410">
    <property type="entry name" value="GST_C_2"/>
    <property type="match status" value="1"/>
</dbReference>
<feature type="domain" description="GST N-terminal" evidence="1">
    <location>
        <begin position="2"/>
        <end position="83"/>
    </location>
</feature>
<dbReference type="InterPro" id="IPR040079">
    <property type="entry name" value="Glutathione_S-Trfase"/>
</dbReference>
<evidence type="ECO:0000259" key="2">
    <source>
        <dbReference type="PROSITE" id="PS50405"/>
    </source>
</evidence>
<feature type="domain" description="GST C-terminal" evidence="2">
    <location>
        <begin position="88"/>
        <end position="210"/>
    </location>
</feature>
<dbReference type="CDD" id="cd00299">
    <property type="entry name" value="GST_C_family"/>
    <property type="match status" value="1"/>
</dbReference>
<sequence>MSIPVLHGAPYSVYVRIARLAFEEKGVAYELRPVDIFAAGGPPPGYERLQPFGRIPALEHGDFRLYETDAIVRYLDEAFPGPALSPEAPRERARMTQVMRILDNYGYPSLVWGVFVREAGSEADRDPVRLAAAIEPARRCLAVLEELLAGPFFLGERLSLADLHAAPMLTYLALAPTGRRLLEARPGLSAWLTRMAGRPSLAATRFPAEG</sequence>
<dbReference type="InterPro" id="IPR050983">
    <property type="entry name" value="GST_Omega/HSP26"/>
</dbReference>
<name>A0A1Y6C5R7_9PROT</name>
<organism evidence="3 4">
    <name type="scientific">Tistlia consotensis USBA 355</name>
    <dbReference type="NCBI Taxonomy" id="560819"/>
    <lineage>
        <taxon>Bacteria</taxon>
        <taxon>Pseudomonadati</taxon>
        <taxon>Pseudomonadota</taxon>
        <taxon>Alphaproteobacteria</taxon>
        <taxon>Rhodospirillales</taxon>
        <taxon>Rhodovibrionaceae</taxon>
        <taxon>Tistlia</taxon>
    </lineage>
</organism>
<dbReference type="InterPro" id="IPR036282">
    <property type="entry name" value="Glutathione-S-Trfase_C_sf"/>
</dbReference>
<keyword evidence="3" id="KW-0808">Transferase</keyword>
<dbReference type="GO" id="GO:0016740">
    <property type="term" value="F:transferase activity"/>
    <property type="evidence" value="ECO:0007669"/>
    <property type="project" value="UniProtKB-KW"/>
</dbReference>
<dbReference type="SUPFAM" id="SSF52833">
    <property type="entry name" value="Thioredoxin-like"/>
    <property type="match status" value="1"/>
</dbReference>
<dbReference type="RefSeq" id="WP_085123729.1">
    <property type="nucleotide sequence ID" value="NZ_FWZX01000013.1"/>
</dbReference>
<dbReference type="InterPro" id="IPR004045">
    <property type="entry name" value="Glutathione_S-Trfase_N"/>
</dbReference>
<evidence type="ECO:0000313" key="4">
    <source>
        <dbReference type="Proteomes" id="UP000192917"/>
    </source>
</evidence>
<dbReference type="PANTHER" id="PTHR43968:SF6">
    <property type="entry name" value="GLUTATHIONE S-TRANSFERASE OMEGA"/>
    <property type="match status" value="1"/>
</dbReference>
<dbReference type="PROSITE" id="PS50404">
    <property type="entry name" value="GST_NTER"/>
    <property type="match status" value="1"/>
</dbReference>
<dbReference type="Pfam" id="PF13417">
    <property type="entry name" value="GST_N_3"/>
    <property type="match status" value="1"/>
</dbReference>
<gene>
    <name evidence="3" type="ORF">SAMN05428998_11350</name>
</gene>
<dbReference type="Gene3D" id="1.20.1050.10">
    <property type="match status" value="1"/>
</dbReference>
<dbReference type="SUPFAM" id="SSF47616">
    <property type="entry name" value="GST C-terminal domain-like"/>
    <property type="match status" value="1"/>
</dbReference>
<accession>A0A1Y6C5R7</accession>
<evidence type="ECO:0000259" key="1">
    <source>
        <dbReference type="PROSITE" id="PS50404"/>
    </source>
</evidence>
<evidence type="ECO:0000313" key="3">
    <source>
        <dbReference type="EMBL" id="SMF38627.1"/>
    </source>
</evidence>
<dbReference type="STRING" id="560819.SAMN05428998_11350"/>
<dbReference type="InterPro" id="IPR036249">
    <property type="entry name" value="Thioredoxin-like_sf"/>
</dbReference>
<dbReference type="SFLD" id="SFLDG00358">
    <property type="entry name" value="Main_(cytGST)"/>
    <property type="match status" value="1"/>
</dbReference>
<dbReference type="Proteomes" id="UP000192917">
    <property type="component" value="Unassembled WGS sequence"/>
</dbReference>
<keyword evidence="4" id="KW-1185">Reference proteome</keyword>
<protein>
    <submittedName>
        <fullName evidence="3">Glutathione S-transferase</fullName>
    </submittedName>
</protein>
<dbReference type="SFLD" id="SFLDS00019">
    <property type="entry name" value="Glutathione_Transferase_(cytos"/>
    <property type="match status" value="1"/>
</dbReference>
<dbReference type="EMBL" id="FWZX01000013">
    <property type="protein sequence ID" value="SMF38627.1"/>
    <property type="molecule type" value="Genomic_DNA"/>
</dbReference>
<dbReference type="InterPro" id="IPR010987">
    <property type="entry name" value="Glutathione-S-Trfase_C-like"/>
</dbReference>
<dbReference type="PROSITE" id="PS50405">
    <property type="entry name" value="GST_CTER"/>
    <property type="match status" value="1"/>
</dbReference>
<dbReference type="PANTHER" id="PTHR43968">
    <property type="match status" value="1"/>
</dbReference>
<proteinExistence type="predicted"/>
<dbReference type="AlphaFoldDB" id="A0A1Y6C5R7"/>
<dbReference type="GO" id="GO:0005737">
    <property type="term" value="C:cytoplasm"/>
    <property type="evidence" value="ECO:0007669"/>
    <property type="project" value="TreeGrafter"/>
</dbReference>
<reference evidence="3 4" key="1">
    <citation type="submission" date="2017-04" db="EMBL/GenBank/DDBJ databases">
        <authorList>
            <person name="Afonso C.L."/>
            <person name="Miller P.J."/>
            <person name="Scott M.A."/>
            <person name="Spackman E."/>
            <person name="Goraichik I."/>
            <person name="Dimitrov K.M."/>
            <person name="Suarez D.L."/>
            <person name="Swayne D.E."/>
        </authorList>
    </citation>
    <scope>NUCLEOTIDE SEQUENCE [LARGE SCALE GENOMIC DNA]</scope>
    <source>
        <strain evidence="3 4">USBA 355</strain>
    </source>
</reference>